<gene>
    <name evidence="2" type="ORF">O181_110093</name>
</gene>
<dbReference type="Proteomes" id="UP000765509">
    <property type="component" value="Unassembled WGS sequence"/>
</dbReference>
<keyword evidence="3" id="KW-1185">Reference proteome</keyword>
<accession>A0A9Q3PQG1</accession>
<feature type="region of interest" description="Disordered" evidence="1">
    <location>
        <begin position="1"/>
        <end position="31"/>
    </location>
</feature>
<sequence>MEQSPPNPPQQDSSNPCMPCKKTLRQPTPGLSVTQCSEDLFHGKPKNIPFLISTFDSSELNLPPFVEPSQHNEPPIPGLNQSSKSHEDTSTCEPEPEVALTQSMKDPFACPATPCSIIIIDDIPVGSTTPLPWFLPQRSLPYPLAPTSPQSHDEAWQEFTDLRPTLMIP</sequence>
<dbReference type="EMBL" id="AVOT02086144">
    <property type="protein sequence ID" value="MBW0570378.1"/>
    <property type="molecule type" value="Genomic_DNA"/>
</dbReference>
<dbReference type="AlphaFoldDB" id="A0A9Q3PQG1"/>
<feature type="region of interest" description="Disordered" evidence="1">
    <location>
        <begin position="61"/>
        <end position="98"/>
    </location>
</feature>
<evidence type="ECO:0000313" key="3">
    <source>
        <dbReference type="Proteomes" id="UP000765509"/>
    </source>
</evidence>
<protein>
    <submittedName>
        <fullName evidence="2">Uncharacterized protein</fullName>
    </submittedName>
</protein>
<reference evidence="2" key="1">
    <citation type="submission" date="2021-03" db="EMBL/GenBank/DDBJ databases">
        <title>Draft genome sequence of rust myrtle Austropuccinia psidii MF-1, a brazilian biotype.</title>
        <authorList>
            <person name="Quecine M.C."/>
            <person name="Pachon D.M.R."/>
            <person name="Bonatelli M.L."/>
            <person name="Correr F.H."/>
            <person name="Franceschini L.M."/>
            <person name="Leite T.F."/>
            <person name="Margarido G.R.A."/>
            <person name="Almeida C.A."/>
            <person name="Ferrarezi J.A."/>
            <person name="Labate C.A."/>
        </authorList>
    </citation>
    <scope>NUCLEOTIDE SEQUENCE</scope>
    <source>
        <strain evidence="2">MF-1</strain>
    </source>
</reference>
<name>A0A9Q3PQG1_9BASI</name>
<evidence type="ECO:0000313" key="2">
    <source>
        <dbReference type="EMBL" id="MBW0570378.1"/>
    </source>
</evidence>
<proteinExistence type="predicted"/>
<organism evidence="2 3">
    <name type="scientific">Austropuccinia psidii MF-1</name>
    <dbReference type="NCBI Taxonomy" id="1389203"/>
    <lineage>
        <taxon>Eukaryota</taxon>
        <taxon>Fungi</taxon>
        <taxon>Dikarya</taxon>
        <taxon>Basidiomycota</taxon>
        <taxon>Pucciniomycotina</taxon>
        <taxon>Pucciniomycetes</taxon>
        <taxon>Pucciniales</taxon>
        <taxon>Sphaerophragmiaceae</taxon>
        <taxon>Austropuccinia</taxon>
    </lineage>
</organism>
<comment type="caution">
    <text evidence="2">The sequence shown here is derived from an EMBL/GenBank/DDBJ whole genome shotgun (WGS) entry which is preliminary data.</text>
</comment>
<evidence type="ECO:0000256" key="1">
    <source>
        <dbReference type="SAM" id="MobiDB-lite"/>
    </source>
</evidence>